<feature type="non-terminal residue" evidence="2">
    <location>
        <position position="1"/>
    </location>
</feature>
<evidence type="ECO:0000313" key="3">
    <source>
        <dbReference type="Proteomes" id="UP000237000"/>
    </source>
</evidence>
<name>A0A2P5E609_TREOI</name>
<organism evidence="2 3">
    <name type="scientific">Trema orientale</name>
    <name type="common">Charcoal tree</name>
    <name type="synonym">Celtis orientalis</name>
    <dbReference type="NCBI Taxonomy" id="63057"/>
    <lineage>
        <taxon>Eukaryota</taxon>
        <taxon>Viridiplantae</taxon>
        <taxon>Streptophyta</taxon>
        <taxon>Embryophyta</taxon>
        <taxon>Tracheophyta</taxon>
        <taxon>Spermatophyta</taxon>
        <taxon>Magnoliopsida</taxon>
        <taxon>eudicotyledons</taxon>
        <taxon>Gunneridae</taxon>
        <taxon>Pentapetalae</taxon>
        <taxon>rosids</taxon>
        <taxon>fabids</taxon>
        <taxon>Rosales</taxon>
        <taxon>Cannabaceae</taxon>
        <taxon>Trema</taxon>
    </lineage>
</organism>
<dbReference type="InterPro" id="IPR056789">
    <property type="entry name" value="LRR_R13L1-DRL21"/>
</dbReference>
<dbReference type="Proteomes" id="UP000237000">
    <property type="component" value="Unassembled WGS sequence"/>
</dbReference>
<gene>
    <name evidence="2" type="ORF">TorRG33x02_231930</name>
</gene>
<dbReference type="AlphaFoldDB" id="A0A2P5E609"/>
<dbReference type="Pfam" id="PF13855">
    <property type="entry name" value="LRR_8"/>
    <property type="match status" value="1"/>
</dbReference>
<evidence type="ECO:0000259" key="1">
    <source>
        <dbReference type="Pfam" id="PF25019"/>
    </source>
</evidence>
<dbReference type="PROSITE" id="PS51450">
    <property type="entry name" value="LRR"/>
    <property type="match status" value="1"/>
</dbReference>
<dbReference type="PANTHER" id="PTHR47186">
    <property type="entry name" value="LEUCINE-RICH REPEAT-CONTAINING PROTEIN 57"/>
    <property type="match status" value="1"/>
</dbReference>
<protein>
    <recommendedName>
        <fullName evidence="1">R13L1/DRL21-like LRR repeat region domain-containing protein</fullName>
    </recommendedName>
</protein>
<dbReference type="EMBL" id="JXTC01000227">
    <property type="protein sequence ID" value="PON80963.1"/>
    <property type="molecule type" value="Genomic_DNA"/>
</dbReference>
<dbReference type="PANTHER" id="PTHR47186:SF26">
    <property type="entry name" value="LEUCINE-RICH REPEAT DOMAIN, L DOMAIN-CONTAINING PROTEIN-RELATED"/>
    <property type="match status" value="1"/>
</dbReference>
<dbReference type="OrthoDB" id="37484at2759"/>
<dbReference type="InterPro" id="IPR032675">
    <property type="entry name" value="LRR_dom_sf"/>
</dbReference>
<feature type="domain" description="R13L1/DRL21-like LRR repeat region" evidence="1">
    <location>
        <begin position="126"/>
        <end position="253"/>
    </location>
</feature>
<reference evidence="3" key="1">
    <citation type="submission" date="2016-06" db="EMBL/GenBank/DDBJ databases">
        <title>Parallel loss of symbiosis genes in relatives of nitrogen-fixing non-legume Parasponia.</title>
        <authorList>
            <person name="Van Velzen R."/>
            <person name="Holmer R."/>
            <person name="Bu F."/>
            <person name="Rutten L."/>
            <person name="Van Zeijl A."/>
            <person name="Liu W."/>
            <person name="Santuari L."/>
            <person name="Cao Q."/>
            <person name="Sharma T."/>
            <person name="Shen D."/>
            <person name="Roswanjaya Y."/>
            <person name="Wardhani T."/>
            <person name="Kalhor M.S."/>
            <person name="Jansen J."/>
            <person name="Van den Hoogen J."/>
            <person name="Gungor B."/>
            <person name="Hartog M."/>
            <person name="Hontelez J."/>
            <person name="Verver J."/>
            <person name="Yang W.-C."/>
            <person name="Schijlen E."/>
            <person name="Repin R."/>
            <person name="Schilthuizen M."/>
            <person name="Schranz E."/>
            <person name="Heidstra R."/>
            <person name="Miyata K."/>
            <person name="Fedorova E."/>
            <person name="Kohlen W."/>
            <person name="Bisseling T."/>
            <person name="Smit S."/>
            <person name="Geurts R."/>
        </authorList>
    </citation>
    <scope>NUCLEOTIDE SEQUENCE [LARGE SCALE GENOMIC DNA]</scope>
    <source>
        <strain evidence="3">cv. RG33-2</strain>
    </source>
</reference>
<dbReference type="Gene3D" id="3.80.10.10">
    <property type="entry name" value="Ribonuclease Inhibitor"/>
    <property type="match status" value="2"/>
</dbReference>
<keyword evidence="3" id="KW-1185">Reference proteome</keyword>
<dbReference type="InterPro" id="IPR001611">
    <property type="entry name" value="Leu-rich_rpt"/>
</dbReference>
<sequence>SMLVEYLLRSLLSTGKYLRVLSLSQHYISKLPDSIGDLKNLRYLDLSYTEIEEIPEKVCSLYNLQTLLLEGCTRLTILPKDIGNLINLRHLYTPPFLRETPRIGNMKNLRTLSEFHIVGKDTDSGIKMLKELQHIHGTLHISGLENVDEDDDVSEGYLEDKQFLSALILKWGFSHAADDSQKEKEKEVLALLKPHLNVKQLDIHNYQGIRFPDWFGQHSYENVVTVRLFGCKSCSLLPPLGQLPCLKHLMIQGLHSVVKINPEFYSSADGKKPFESLETLLIKEMPDLEEGLCIEGKVEAGVFSKLKELELRGCPKLQVSLPDNLPTLRKLVIYDCNLLKPLFQGYQPIDAAFPCLETISISECNGQESLLKGGLPSSLKKIVIFCCENLTTLDEVAFQQLTSLEKLEISFCVSLERLPKQLPASLSYLLINNCPSLTPRLQKETGEDWAIIKSIQTLDIWSQGLQRSLLQANPTPAVNMPPA</sequence>
<dbReference type="SUPFAM" id="SSF52058">
    <property type="entry name" value="L domain-like"/>
    <property type="match status" value="1"/>
</dbReference>
<accession>A0A2P5E609</accession>
<proteinExistence type="predicted"/>
<dbReference type="Pfam" id="PF25019">
    <property type="entry name" value="LRR_R13L1-DRL21"/>
    <property type="match status" value="1"/>
</dbReference>
<comment type="caution">
    <text evidence="2">The sequence shown here is derived from an EMBL/GenBank/DDBJ whole genome shotgun (WGS) entry which is preliminary data.</text>
</comment>
<dbReference type="InParanoid" id="A0A2P5E609"/>
<evidence type="ECO:0000313" key="2">
    <source>
        <dbReference type="EMBL" id="PON80963.1"/>
    </source>
</evidence>